<evidence type="ECO:0000256" key="1">
    <source>
        <dbReference type="SAM" id="Phobius"/>
    </source>
</evidence>
<dbReference type="EMBL" id="JAVRRD010000011">
    <property type="protein sequence ID" value="KAK5054008.1"/>
    <property type="molecule type" value="Genomic_DNA"/>
</dbReference>
<organism evidence="2 3">
    <name type="scientific">Exophiala bonariae</name>
    <dbReference type="NCBI Taxonomy" id="1690606"/>
    <lineage>
        <taxon>Eukaryota</taxon>
        <taxon>Fungi</taxon>
        <taxon>Dikarya</taxon>
        <taxon>Ascomycota</taxon>
        <taxon>Pezizomycotina</taxon>
        <taxon>Eurotiomycetes</taxon>
        <taxon>Chaetothyriomycetidae</taxon>
        <taxon>Chaetothyriales</taxon>
        <taxon>Herpotrichiellaceae</taxon>
        <taxon>Exophiala</taxon>
    </lineage>
</organism>
<reference evidence="2 3" key="1">
    <citation type="submission" date="2023-08" db="EMBL/GenBank/DDBJ databases">
        <title>Black Yeasts Isolated from many extreme environments.</title>
        <authorList>
            <person name="Coleine C."/>
            <person name="Stajich J.E."/>
            <person name="Selbmann L."/>
        </authorList>
    </citation>
    <scope>NUCLEOTIDE SEQUENCE [LARGE SCALE GENOMIC DNA]</scope>
    <source>
        <strain evidence="2 3">CCFEE 5792</strain>
    </source>
</reference>
<proteinExistence type="predicted"/>
<protein>
    <recommendedName>
        <fullName evidence="4">Transmembrane protein</fullName>
    </recommendedName>
</protein>
<keyword evidence="1" id="KW-1133">Transmembrane helix</keyword>
<evidence type="ECO:0000313" key="3">
    <source>
        <dbReference type="Proteomes" id="UP001358417"/>
    </source>
</evidence>
<feature type="transmembrane region" description="Helical" evidence="1">
    <location>
        <begin position="734"/>
        <end position="759"/>
    </location>
</feature>
<feature type="transmembrane region" description="Helical" evidence="1">
    <location>
        <begin position="704"/>
        <end position="728"/>
    </location>
</feature>
<dbReference type="Proteomes" id="UP001358417">
    <property type="component" value="Unassembled WGS sequence"/>
</dbReference>
<dbReference type="PANTHER" id="PTHR37544">
    <property type="entry name" value="SPRAY-RELATED"/>
    <property type="match status" value="1"/>
</dbReference>
<keyword evidence="3" id="KW-1185">Reference proteome</keyword>
<dbReference type="RefSeq" id="XP_064707133.1">
    <property type="nucleotide sequence ID" value="XM_064845588.1"/>
</dbReference>
<dbReference type="Pfam" id="PF11915">
    <property type="entry name" value="DUF3433"/>
    <property type="match status" value="2"/>
</dbReference>
<feature type="transmembrane region" description="Helical" evidence="1">
    <location>
        <begin position="472"/>
        <end position="490"/>
    </location>
</feature>
<keyword evidence="1" id="KW-0472">Membrane</keyword>
<name>A0AAV9ND92_9EURO</name>
<comment type="caution">
    <text evidence="2">The sequence shown here is derived from an EMBL/GenBank/DDBJ whole genome shotgun (WGS) entry which is preliminary data.</text>
</comment>
<evidence type="ECO:0008006" key="4">
    <source>
        <dbReference type="Google" id="ProtNLM"/>
    </source>
</evidence>
<dbReference type="GeneID" id="89970186"/>
<feature type="transmembrane region" description="Helical" evidence="1">
    <location>
        <begin position="420"/>
        <end position="438"/>
    </location>
</feature>
<gene>
    <name evidence="2" type="ORF">LTR84_001970</name>
</gene>
<feature type="transmembrane region" description="Helical" evidence="1">
    <location>
        <begin position="602"/>
        <end position="623"/>
    </location>
</feature>
<dbReference type="AlphaFoldDB" id="A0AAV9ND92"/>
<accession>A0AAV9ND92</accession>
<dbReference type="PANTHER" id="PTHR37544:SF3">
    <property type="entry name" value="SPRAY"/>
    <property type="match status" value="1"/>
</dbReference>
<keyword evidence="1" id="KW-0812">Transmembrane</keyword>
<feature type="transmembrane region" description="Helical" evidence="1">
    <location>
        <begin position="355"/>
        <end position="375"/>
    </location>
</feature>
<evidence type="ECO:0000313" key="2">
    <source>
        <dbReference type="EMBL" id="KAK5054008.1"/>
    </source>
</evidence>
<dbReference type="InterPro" id="IPR021840">
    <property type="entry name" value="DUF3433"/>
</dbReference>
<sequence>MAILEEKSAQQSRLLRRQTTSTTTLATVVTTSSMESDDSEITSVDISTQSASVNVPTQTQTAVNVVTSSTTTTTTTTTSSTTTAETHATTTGAYITQVPTSSTTSGYITQVPTSSTTGGYITQVPTSSTTGGYITQVTASTTTVGYITQVVTSSTIAATTTGGYVVQSTTAATSQSTTDSSVFVVQSSTTAANKRTTTPIIMTASETGQATATSTAYVTQSSSATGRTTVSYLTSHESVTPTFTAIIADITQSATFSDASIHATSAEDVTMAVTLTGSSPVLVINTQTFTDSTGGLSTSIVSWTSYVDISVTTLVAGQSQSGSSVPLPSTPPDEQRSYEVELGLALTNTQYFEAMYLPVLVAVLLKLIWSMVFAATKLMEPFYLLSREGGASAKDALTADYLSSSLSLNGLKTMFSSHPVMLLASFVYLLTNVLPALATQSTTVRAIAWCASDTIPLRCNPMWYLNIPMARVLQAFLATIAGIITLLAILSARRESGVFSNPSSLATMASILSNDDLVYHLQCIPQGASRSLLQSHLNSHSYTLARYQTRSGCIRYGVARAAATGSTTRARKHGQQRYSAVSNPSRHMRSPTTSKSTFSNKFLLDTIFLMSILGLLAVLVAYYLTGGENPFNNFFNHHKESRLVLTLIAGVVDGHWKQLEREVRILTPFRRLYQGSASPTSTVLATQNGTPITSLLTALWRGNLFHALVALVATLSDVLIVTIAGVPYSSAQTWMDFVVCIYTSWAILSIMSITVIAIFRWRALNEKMMIPSEPATLIDVWLMLCNENNGLREDTRGFEMSDGKERDEMIKRSGRRYWGGWLTQPEGLQRWCVERE</sequence>